<feature type="region of interest" description="Disordered" evidence="8">
    <location>
        <begin position="362"/>
        <end position="392"/>
    </location>
</feature>
<keyword evidence="5" id="KW-0863">Zinc-finger</keyword>
<feature type="compositionally biased region" description="Low complexity" evidence="8">
    <location>
        <begin position="464"/>
        <end position="474"/>
    </location>
</feature>
<dbReference type="Proteomes" id="UP000001396">
    <property type="component" value="Unassembled WGS sequence"/>
</dbReference>
<dbReference type="InterPro" id="IPR039657">
    <property type="entry name" value="Dimethylallyltransferase"/>
</dbReference>
<dbReference type="PANTHER" id="PTHR11088">
    <property type="entry name" value="TRNA DIMETHYLALLYLTRANSFERASE"/>
    <property type="match status" value="1"/>
</dbReference>
<sequence length="474" mass="53968">MDDNLVIFILGTTGVGKSKLSIELAKKYNGEIISSDSMQLYKGADVITNKVTTDEMEGIPHHMMSLLELNQLSYNVGNFISTVIPIVCKIPIIVGGTHYYTTSILWSNTLISYDEQDTANNNNNNNNNNSNITSNTDSTTTTTTISNNNNDDNNSVENNERVYSYEKLKEVDELMAKKLHSNDFRKIKRSLDIYYDTGRKHSDMVLEQKNSRVQRYRSCLIWLDCSNQVLEQRLNERVDQMIDRGMVKECFDIFGCEDLINAESTENFTKGLTQAIGVKELYPYYLLKVKRKKKEKEEGVNEGNITSTADSSDSLGEGTTGTVCPTDKVENETVFFEAKEMGEETLTGQVGHTQAGYERSDALANGENGNEDDNGVASAKNSNNKRSSNSSLDQWEKHYCQVCDNREINGIVQWRNHLKSKQHTRNQQRQQRQLKQQQQQQQQQETTKVEEETKEEQETKVEQQEQQSEVTVTE</sequence>
<dbReference type="InParanoid" id="D3B614"/>
<feature type="region of interest" description="Disordered" evidence="8">
    <location>
        <begin position="120"/>
        <end position="159"/>
    </location>
</feature>
<feature type="compositionally biased region" description="Polar residues" evidence="8">
    <location>
        <begin position="305"/>
        <end position="314"/>
    </location>
</feature>
<dbReference type="RefSeq" id="XP_020435429.1">
    <property type="nucleotide sequence ID" value="XM_020575015.1"/>
</dbReference>
<dbReference type="GeneID" id="31359589"/>
<dbReference type="HAMAP" id="MF_00185">
    <property type="entry name" value="IPP_trans"/>
    <property type="match status" value="1"/>
</dbReference>
<dbReference type="InterPro" id="IPR027417">
    <property type="entry name" value="P-loop_NTPase"/>
</dbReference>
<dbReference type="Pfam" id="PF01715">
    <property type="entry name" value="IPPT"/>
    <property type="match status" value="1"/>
</dbReference>
<dbReference type="AlphaFoldDB" id="D3B614"/>
<feature type="compositionally biased region" description="Low complexity" evidence="8">
    <location>
        <begin position="375"/>
        <end position="391"/>
    </location>
</feature>
<dbReference type="STRING" id="670386.D3B614"/>
<dbReference type="GO" id="GO:0052381">
    <property type="term" value="F:tRNA dimethylallyltransferase activity"/>
    <property type="evidence" value="ECO:0007669"/>
    <property type="project" value="InterPro"/>
</dbReference>
<proteinExistence type="inferred from homology"/>
<keyword evidence="2 10" id="KW-0808">Transferase</keyword>
<keyword evidence="4" id="KW-0547">Nucleotide-binding</keyword>
<evidence type="ECO:0000256" key="2">
    <source>
        <dbReference type="ARBA" id="ARBA00022679"/>
    </source>
</evidence>
<dbReference type="FunCoup" id="D3B614">
    <property type="interactions" value="467"/>
</dbReference>
<name>D3B614_HETP5</name>
<comment type="similarity">
    <text evidence="1">Belongs to the IPP transferase family.</text>
</comment>
<feature type="compositionally biased region" description="Basic and acidic residues" evidence="8">
    <location>
        <begin position="447"/>
        <end position="463"/>
    </location>
</feature>
<evidence type="ECO:0000256" key="1">
    <source>
        <dbReference type="ARBA" id="ARBA00005842"/>
    </source>
</evidence>
<feature type="region of interest" description="Disordered" evidence="8">
    <location>
        <begin position="296"/>
        <end position="325"/>
    </location>
</feature>
<keyword evidence="7" id="KW-0067">ATP-binding</keyword>
<dbReference type="Pfam" id="PF12171">
    <property type="entry name" value="zf-C2H2_jaz"/>
    <property type="match status" value="1"/>
</dbReference>
<keyword evidence="6" id="KW-0862">Zinc</keyword>
<evidence type="ECO:0000313" key="10">
    <source>
        <dbReference type="EMBL" id="EFA83312.1"/>
    </source>
</evidence>
<evidence type="ECO:0000256" key="3">
    <source>
        <dbReference type="ARBA" id="ARBA00022723"/>
    </source>
</evidence>
<dbReference type="Gene3D" id="3.40.50.300">
    <property type="entry name" value="P-loop containing nucleotide triphosphate hydrolases"/>
    <property type="match status" value="1"/>
</dbReference>
<reference evidence="10 11" key="1">
    <citation type="journal article" date="2011" name="Genome Res.">
        <title>Phylogeny-wide analysis of social amoeba genomes highlights ancient origins for complex intercellular communication.</title>
        <authorList>
            <person name="Heidel A.J."/>
            <person name="Lawal H.M."/>
            <person name="Felder M."/>
            <person name="Schilde C."/>
            <person name="Helps N.R."/>
            <person name="Tunggal B."/>
            <person name="Rivero F."/>
            <person name="John U."/>
            <person name="Schleicher M."/>
            <person name="Eichinger L."/>
            <person name="Platzer M."/>
            <person name="Noegel A.A."/>
            <person name="Schaap P."/>
            <person name="Gloeckner G."/>
        </authorList>
    </citation>
    <scope>NUCLEOTIDE SEQUENCE [LARGE SCALE GENOMIC DNA]</scope>
    <source>
        <strain evidence="11">ATCC 26659 / Pp 5 / PN500</strain>
    </source>
</reference>
<dbReference type="SUPFAM" id="SSF57667">
    <property type="entry name" value="beta-beta-alpha zinc fingers"/>
    <property type="match status" value="1"/>
</dbReference>
<evidence type="ECO:0000256" key="8">
    <source>
        <dbReference type="SAM" id="MobiDB-lite"/>
    </source>
</evidence>
<protein>
    <submittedName>
        <fullName evidence="10">Putative isopentenyltransferase</fullName>
    </submittedName>
</protein>
<dbReference type="InterPro" id="IPR018022">
    <property type="entry name" value="IPT"/>
</dbReference>
<dbReference type="Gene3D" id="3.30.160.60">
    <property type="entry name" value="Classic Zinc Finger"/>
    <property type="match status" value="1"/>
</dbReference>
<organism evidence="10 11">
    <name type="scientific">Heterostelium pallidum (strain ATCC 26659 / Pp 5 / PN500)</name>
    <name type="common">Cellular slime mold</name>
    <name type="synonym">Polysphondylium pallidum</name>
    <dbReference type="NCBI Taxonomy" id="670386"/>
    <lineage>
        <taxon>Eukaryota</taxon>
        <taxon>Amoebozoa</taxon>
        <taxon>Evosea</taxon>
        <taxon>Eumycetozoa</taxon>
        <taxon>Dictyostelia</taxon>
        <taxon>Acytosteliales</taxon>
        <taxon>Acytosteliaceae</taxon>
        <taxon>Heterostelium</taxon>
    </lineage>
</organism>
<feature type="domain" description="Zinc finger double-stranded RNA binding" evidence="9">
    <location>
        <begin position="397"/>
        <end position="423"/>
    </location>
</feature>
<keyword evidence="3" id="KW-0479">Metal-binding</keyword>
<comment type="caution">
    <text evidence="10">The sequence shown here is derived from an EMBL/GenBank/DDBJ whole genome shotgun (WGS) entry which is preliminary data.</text>
</comment>
<feature type="compositionally biased region" description="Low complexity" evidence="8">
    <location>
        <begin position="120"/>
        <end position="155"/>
    </location>
</feature>
<gene>
    <name evidence="10" type="primary">iptB</name>
    <name evidence="10" type="ORF">PPL_04102</name>
</gene>
<feature type="region of interest" description="Disordered" evidence="8">
    <location>
        <begin position="419"/>
        <end position="474"/>
    </location>
</feature>
<dbReference type="SUPFAM" id="SSF52540">
    <property type="entry name" value="P-loop containing nucleoside triphosphate hydrolases"/>
    <property type="match status" value="1"/>
</dbReference>
<evidence type="ECO:0000256" key="6">
    <source>
        <dbReference type="ARBA" id="ARBA00022833"/>
    </source>
</evidence>
<evidence type="ECO:0000259" key="9">
    <source>
        <dbReference type="Pfam" id="PF12171"/>
    </source>
</evidence>
<dbReference type="InterPro" id="IPR036236">
    <property type="entry name" value="Znf_C2H2_sf"/>
</dbReference>
<dbReference type="GO" id="GO:0005524">
    <property type="term" value="F:ATP binding"/>
    <property type="evidence" value="ECO:0007669"/>
    <property type="project" value="UniProtKB-KW"/>
</dbReference>
<dbReference type="EMBL" id="ADBJ01000017">
    <property type="protein sequence ID" value="EFA83312.1"/>
    <property type="molecule type" value="Genomic_DNA"/>
</dbReference>
<dbReference type="GO" id="GO:0006400">
    <property type="term" value="P:tRNA modification"/>
    <property type="evidence" value="ECO:0007669"/>
    <property type="project" value="TreeGrafter"/>
</dbReference>
<dbReference type="InterPro" id="IPR022755">
    <property type="entry name" value="Znf_C2H2_jaz"/>
</dbReference>
<dbReference type="Gene3D" id="1.10.20.140">
    <property type="match status" value="1"/>
</dbReference>
<evidence type="ECO:0000256" key="7">
    <source>
        <dbReference type="ARBA" id="ARBA00022840"/>
    </source>
</evidence>
<accession>D3B614</accession>
<dbReference type="GO" id="GO:0008270">
    <property type="term" value="F:zinc ion binding"/>
    <property type="evidence" value="ECO:0007669"/>
    <property type="project" value="UniProtKB-KW"/>
</dbReference>
<dbReference type="PANTHER" id="PTHR11088:SF89">
    <property type="entry name" value="TRNA DIMETHYLALLYLTRANSFERASE"/>
    <property type="match status" value="1"/>
</dbReference>
<keyword evidence="11" id="KW-1185">Reference proteome</keyword>
<evidence type="ECO:0000256" key="4">
    <source>
        <dbReference type="ARBA" id="ARBA00022741"/>
    </source>
</evidence>
<evidence type="ECO:0000256" key="5">
    <source>
        <dbReference type="ARBA" id="ARBA00022771"/>
    </source>
</evidence>
<evidence type="ECO:0000313" key="11">
    <source>
        <dbReference type="Proteomes" id="UP000001396"/>
    </source>
</evidence>
<dbReference type="GO" id="GO:0005739">
    <property type="term" value="C:mitochondrion"/>
    <property type="evidence" value="ECO:0007669"/>
    <property type="project" value="TreeGrafter"/>
</dbReference>
<feature type="compositionally biased region" description="Low complexity" evidence="8">
    <location>
        <begin position="427"/>
        <end position="446"/>
    </location>
</feature>